<accession>A0A158QM14</accession>
<proteinExistence type="predicted"/>
<dbReference type="OMA" id="VKFVFFY"/>
<reference evidence="4" key="1">
    <citation type="submission" date="2016-04" db="UniProtKB">
        <authorList>
            <consortium name="WormBaseParasite"/>
        </authorList>
    </citation>
    <scope>IDENTIFICATION</scope>
</reference>
<dbReference type="OrthoDB" id="19653at2759"/>
<dbReference type="AlphaFoldDB" id="A0A158QM14"/>
<dbReference type="STRING" id="6290.A0A158QM14"/>
<gene>
    <name evidence="2" type="ORF">HPLM_LOCUS7434</name>
</gene>
<reference evidence="2 3" key="2">
    <citation type="submission" date="2018-11" db="EMBL/GenBank/DDBJ databases">
        <authorList>
            <consortium name="Pathogen Informatics"/>
        </authorList>
    </citation>
    <scope>NUCLEOTIDE SEQUENCE [LARGE SCALE GENOMIC DNA]</scope>
    <source>
        <strain evidence="2 3">MHpl1</strain>
    </source>
</reference>
<dbReference type="WBParaSite" id="HPLM_0000744201-mRNA-1">
    <property type="protein sequence ID" value="HPLM_0000744201-mRNA-1"/>
    <property type="gene ID" value="HPLM_0000744201"/>
</dbReference>
<evidence type="ECO:0000313" key="2">
    <source>
        <dbReference type="EMBL" id="VDO31874.1"/>
    </source>
</evidence>
<sequence>RGGKQPLLPPGRTLAQRIHAVPTPTCATQADADPNKNEDGTYTTDVWPKYNGQLMEYMNMTIESAYPNSRRTGHGPRRKQCAFWKAYLPNLMTAVADVGDPFMLWKQQMDKWQNEYIMDWQYHFEQYKKYQTFRDTDSYSCSGGP</sequence>
<evidence type="ECO:0000313" key="3">
    <source>
        <dbReference type="Proteomes" id="UP000268014"/>
    </source>
</evidence>
<dbReference type="EMBL" id="UZAF01016659">
    <property type="protein sequence ID" value="VDO31874.1"/>
    <property type="molecule type" value="Genomic_DNA"/>
</dbReference>
<organism evidence="4">
    <name type="scientific">Haemonchus placei</name>
    <name type="common">Barber's pole worm</name>
    <dbReference type="NCBI Taxonomy" id="6290"/>
    <lineage>
        <taxon>Eukaryota</taxon>
        <taxon>Metazoa</taxon>
        <taxon>Ecdysozoa</taxon>
        <taxon>Nematoda</taxon>
        <taxon>Chromadorea</taxon>
        <taxon>Rhabditida</taxon>
        <taxon>Rhabditina</taxon>
        <taxon>Rhabditomorpha</taxon>
        <taxon>Strongyloidea</taxon>
        <taxon>Trichostrongylidae</taxon>
        <taxon>Haemonchus</taxon>
    </lineage>
</organism>
<name>A0A158QM14_HAEPC</name>
<feature type="region of interest" description="Disordered" evidence="1">
    <location>
        <begin position="20"/>
        <end position="44"/>
    </location>
</feature>
<evidence type="ECO:0000313" key="4">
    <source>
        <dbReference type="WBParaSite" id="HPLM_0000744201-mRNA-1"/>
    </source>
</evidence>
<evidence type="ECO:0000256" key="1">
    <source>
        <dbReference type="SAM" id="MobiDB-lite"/>
    </source>
</evidence>
<dbReference type="Proteomes" id="UP000268014">
    <property type="component" value="Unassembled WGS sequence"/>
</dbReference>
<protein>
    <submittedName>
        <fullName evidence="4">Capsid protein</fullName>
    </submittedName>
</protein>
<keyword evidence="3" id="KW-1185">Reference proteome</keyword>